<organism evidence="1 2">
    <name type="scientific">Blastococcus brunescens</name>
    <dbReference type="NCBI Taxonomy" id="1564165"/>
    <lineage>
        <taxon>Bacteria</taxon>
        <taxon>Bacillati</taxon>
        <taxon>Actinomycetota</taxon>
        <taxon>Actinomycetes</taxon>
        <taxon>Geodermatophilales</taxon>
        <taxon>Geodermatophilaceae</taxon>
        <taxon>Blastococcus</taxon>
    </lineage>
</organism>
<proteinExistence type="predicted"/>
<name>A0ABZ1AV16_9ACTN</name>
<dbReference type="Proteomes" id="UP001324287">
    <property type="component" value="Chromosome"/>
</dbReference>
<dbReference type="RefSeq" id="WP_324273746.1">
    <property type="nucleotide sequence ID" value="NZ_CP141261.1"/>
</dbReference>
<accession>A0ABZ1AV16</accession>
<keyword evidence="2" id="KW-1185">Reference proteome</keyword>
<evidence type="ECO:0000313" key="2">
    <source>
        <dbReference type="Proteomes" id="UP001324287"/>
    </source>
</evidence>
<gene>
    <name evidence="1" type="ORF">U6N30_20525</name>
</gene>
<evidence type="ECO:0000313" key="1">
    <source>
        <dbReference type="EMBL" id="WRL62392.1"/>
    </source>
</evidence>
<dbReference type="EMBL" id="CP141261">
    <property type="protein sequence ID" value="WRL62392.1"/>
    <property type="molecule type" value="Genomic_DNA"/>
</dbReference>
<protein>
    <submittedName>
        <fullName evidence="1">Uncharacterized protein</fullName>
    </submittedName>
</protein>
<reference evidence="1 2" key="1">
    <citation type="submission" date="2023-12" db="EMBL/GenBank/DDBJ databases">
        <title>Blastococcus brunescens sp. nov., an actonobacterium isolated from sandstone collected in sahara desert.</title>
        <authorList>
            <person name="Gtari M."/>
            <person name="Ghodhbane F."/>
        </authorList>
    </citation>
    <scope>NUCLEOTIDE SEQUENCE [LARGE SCALE GENOMIC DNA]</scope>
    <source>
        <strain evidence="1 2">BMG 8361</strain>
    </source>
</reference>
<sequence length="221" mass="24880">MTDDFQGHLDRYLGDRDPAARYSSFDYCFNWFQGHREEGRLAELTEPAALQVTCLHLGFYLASWGMYRGGAQLLRHSAKSLEPVVRAVVEAPQEIWDVDLDGYSSDGMRLVLRVGGTVRQSFPGRTSDTLVTKAMLGVFGCVPAYDRFFRQGFGVSSFGQKSLQRLGRFWADHQDVIERNRVNTLDFDSGRETRRRYTRAKVVDMLFFMKGGGGPAVAAAT</sequence>